<dbReference type="GeneID" id="4388304"/>
<organism evidence="3 4">
    <name type="scientific">Chaetomium globosum (strain ATCC 6205 / CBS 148.51 / DSM 1962 / NBRC 6347 / NRRL 1970)</name>
    <name type="common">Soil fungus</name>
    <dbReference type="NCBI Taxonomy" id="306901"/>
    <lineage>
        <taxon>Eukaryota</taxon>
        <taxon>Fungi</taxon>
        <taxon>Dikarya</taxon>
        <taxon>Ascomycota</taxon>
        <taxon>Pezizomycotina</taxon>
        <taxon>Sordariomycetes</taxon>
        <taxon>Sordariomycetidae</taxon>
        <taxon>Sordariales</taxon>
        <taxon>Chaetomiaceae</taxon>
        <taxon>Chaetomium</taxon>
    </lineage>
</organism>
<dbReference type="VEuPathDB" id="FungiDB:CHGG_01232"/>
<feature type="chain" id="PRO_5004209269" evidence="2">
    <location>
        <begin position="29"/>
        <end position="227"/>
    </location>
</feature>
<evidence type="ECO:0000256" key="1">
    <source>
        <dbReference type="SAM" id="Phobius"/>
    </source>
</evidence>
<reference evidence="4" key="1">
    <citation type="journal article" date="2015" name="Genome Announc.">
        <title>Draft genome sequence of the cellulolytic fungus Chaetomium globosum.</title>
        <authorList>
            <person name="Cuomo C.A."/>
            <person name="Untereiner W.A."/>
            <person name="Ma L.-J."/>
            <person name="Grabherr M."/>
            <person name="Birren B.W."/>
        </authorList>
    </citation>
    <scope>NUCLEOTIDE SEQUENCE [LARGE SCALE GENOMIC DNA]</scope>
    <source>
        <strain evidence="4">ATCC 6205 / CBS 148.51 / DSM 1962 / NBRC 6347 / NRRL 1970</strain>
    </source>
</reference>
<dbReference type="EMBL" id="CH408029">
    <property type="protein sequence ID" value="EAQ92997.1"/>
    <property type="molecule type" value="Genomic_DNA"/>
</dbReference>
<gene>
    <name evidence="3" type="ORF">CHGG_01232</name>
</gene>
<dbReference type="InParanoid" id="Q2HEX2"/>
<keyword evidence="1" id="KW-0812">Transmembrane</keyword>
<dbReference type="OrthoDB" id="10375201at2759"/>
<dbReference type="RefSeq" id="XP_001220453.1">
    <property type="nucleotide sequence ID" value="XM_001220452.1"/>
</dbReference>
<keyword evidence="1" id="KW-1133">Transmembrane helix</keyword>
<evidence type="ECO:0000256" key="2">
    <source>
        <dbReference type="SAM" id="SignalP"/>
    </source>
</evidence>
<keyword evidence="2" id="KW-0732">Signal</keyword>
<keyword evidence="4" id="KW-1185">Reference proteome</keyword>
<dbReference type="Proteomes" id="UP000001056">
    <property type="component" value="Unassembled WGS sequence"/>
</dbReference>
<evidence type="ECO:0000313" key="3">
    <source>
        <dbReference type="EMBL" id="EAQ92997.1"/>
    </source>
</evidence>
<keyword evidence="1" id="KW-0472">Membrane</keyword>
<feature type="signal peptide" evidence="2">
    <location>
        <begin position="1"/>
        <end position="28"/>
    </location>
</feature>
<dbReference type="AlphaFoldDB" id="Q2HEX2"/>
<name>Q2HEX2_CHAGB</name>
<accession>Q2HEX2</accession>
<sequence length="227" mass="25393">MFLKASYTTTVLAALGLILALQIQLVHALPLQTSAAIKPTTQINHDAKPWLATRARQSPQTTNLLRNHEEDNTSSTVPLLVVPNDTFRIIRDLPQQLLRRASGVATNQTFLTAMFVVLIVVSVLIGVAIGSIAICGLDWKRYLSRSKPREYMEEKGLAKGLENTLLVETFEEEDGPETVNVRRESYDRGLVMPMRLALWSQGRGSENRVKRVTSATVEKKRKDYLPP</sequence>
<evidence type="ECO:0000313" key="4">
    <source>
        <dbReference type="Proteomes" id="UP000001056"/>
    </source>
</evidence>
<dbReference type="HOGENOM" id="CLU_1219571_0_0_1"/>
<feature type="transmembrane region" description="Helical" evidence="1">
    <location>
        <begin position="110"/>
        <end position="137"/>
    </location>
</feature>
<proteinExistence type="predicted"/>
<protein>
    <submittedName>
        <fullName evidence="3">Uncharacterized protein</fullName>
    </submittedName>
</protein>